<gene>
    <name evidence="3" type="ORF">GPM918_LOCUS23083</name>
    <name evidence="2" type="ORF">OVA965_LOCUS17640</name>
    <name evidence="5" type="ORF">SRO942_LOCUS23082</name>
    <name evidence="4" type="ORF">TMI583_LOCUS17651</name>
</gene>
<dbReference type="Proteomes" id="UP000677228">
    <property type="component" value="Unassembled WGS sequence"/>
</dbReference>
<dbReference type="EMBL" id="CAJOBA010008535">
    <property type="protein sequence ID" value="CAF3830702.1"/>
    <property type="molecule type" value="Genomic_DNA"/>
</dbReference>
<reference evidence="3" key="1">
    <citation type="submission" date="2021-02" db="EMBL/GenBank/DDBJ databases">
        <authorList>
            <person name="Nowell W R."/>
        </authorList>
    </citation>
    <scope>NUCLEOTIDE SEQUENCE</scope>
</reference>
<proteinExistence type="predicted"/>
<dbReference type="EMBL" id="CAJNOQ010008110">
    <property type="protein sequence ID" value="CAF1188569.1"/>
    <property type="molecule type" value="Genomic_DNA"/>
</dbReference>
<protein>
    <submittedName>
        <fullName evidence="3">Uncharacterized protein</fullName>
    </submittedName>
</protein>
<dbReference type="OrthoDB" id="10053513at2759"/>
<evidence type="ECO:0000313" key="4">
    <source>
        <dbReference type="EMBL" id="CAF3830702.1"/>
    </source>
</evidence>
<evidence type="ECO:0000313" key="5">
    <source>
        <dbReference type="EMBL" id="CAF3952824.1"/>
    </source>
</evidence>
<dbReference type="EMBL" id="CAJOBC010008111">
    <property type="protein sequence ID" value="CAF3952824.1"/>
    <property type="molecule type" value="Genomic_DNA"/>
</dbReference>
<dbReference type="Proteomes" id="UP000663829">
    <property type="component" value="Unassembled WGS sequence"/>
</dbReference>
<dbReference type="Proteomes" id="UP000681722">
    <property type="component" value="Unassembled WGS sequence"/>
</dbReference>
<evidence type="ECO:0000256" key="1">
    <source>
        <dbReference type="SAM" id="MobiDB-lite"/>
    </source>
</evidence>
<dbReference type="Proteomes" id="UP000682733">
    <property type="component" value="Unassembled WGS sequence"/>
</dbReference>
<comment type="caution">
    <text evidence="3">The sequence shown here is derived from an EMBL/GenBank/DDBJ whole genome shotgun (WGS) entry which is preliminary data.</text>
</comment>
<dbReference type="EMBL" id="CAJNOK010008520">
    <property type="protein sequence ID" value="CAF1065625.1"/>
    <property type="molecule type" value="Genomic_DNA"/>
</dbReference>
<name>A0A814VQE3_9BILA</name>
<sequence>MDEDGLFADLAQSVRDELEPSLHTVSCRSGRQKQKHITVQNITLTDERPSDTATGNDDTRSDSSQQSDKEFGVNNDIWTQLHNELIGERDAVDDLDTPLFPGAAVNVRQYHKNILEFCNNVRLEEANVTKLLKLIELALPVPHQSMTTSTKLVDLFREKSAFKETVRYSICFATIDENTKCTTGCRQNQYKRESNNIIEHVTCSDDTELIRTIRRNKDLIKTYPRKVAQLLPNDILTRAIYQQKLVDNNCLIPGRYPVSLMIHIDGAPLVRWAKKQTWPVMAAVCEIPPPLRENQTNIILLALWNGPVKPDIDTLLLDITTTLRRTIIIDNDEYVIDVQLFKADGPARSFGLKHNLHNGYHACVECDQQGVRDPNANIMLYPHNQKPANLRTPELIKICAELAVKERKVNVLGVQGISPLSHVLLIPYQIDIDVMHLCFIGHASTLLERWEKMVNNDAWQNGTNLLQEIRWPHNSDVELSSLSERSYWKAHDYRSFFLRNNIKFSRTNSHFSWEKDEVIQEQQRFLYEEPSSSRGQTSISSGKT</sequence>
<accession>A0A814VQE3</accession>
<evidence type="ECO:0000313" key="3">
    <source>
        <dbReference type="EMBL" id="CAF1188569.1"/>
    </source>
</evidence>
<evidence type="ECO:0000313" key="2">
    <source>
        <dbReference type="EMBL" id="CAF1065625.1"/>
    </source>
</evidence>
<feature type="region of interest" description="Disordered" evidence="1">
    <location>
        <begin position="43"/>
        <end position="69"/>
    </location>
</feature>
<feature type="compositionally biased region" description="Basic and acidic residues" evidence="1">
    <location>
        <begin position="57"/>
        <end position="69"/>
    </location>
</feature>
<dbReference type="AlphaFoldDB" id="A0A814VQE3"/>
<evidence type="ECO:0000313" key="6">
    <source>
        <dbReference type="Proteomes" id="UP000663829"/>
    </source>
</evidence>
<organism evidence="3 6">
    <name type="scientific">Didymodactylos carnosus</name>
    <dbReference type="NCBI Taxonomy" id="1234261"/>
    <lineage>
        <taxon>Eukaryota</taxon>
        <taxon>Metazoa</taxon>
        <taxon>Spiralia</taxon>
        <taxon>Gnathifera</taxon>
        <taxon>Rotifera</taxon>
        <taxon>Eurotatoria</taxon>
        <taxon>Bdelloidea</taxon>
        <taxon>Philodinida</taxon>
        <taxon>Philodinidae</taxon>
        <taxon>Didymodactylos</taxon>
    </lineage>
</organism>
<keyword evidence="6" id="KW-1185">Reference proteome</keyword>